<sequence length="243" mass="27555">MLLLLNPEVLEEIVNADSGAPCSPRHTKKKHFIDSVKRGLSPQNNSKQMTEAAVVTCVKLCKASTYLNIADSGNVTFVLVKSVINDLKWLLFNPSKPYSRSPPGCYELELLSDCFVSLFRIMPHSNDALKVCLNLNTNMSYHYVIVNSLLRIKQQPQLLPWWPQIELLYPRAAELRAMFTDTLNKATQGYIVHTPLRMISLSLKSKEVQSKFNKPEEMPAYRNLLLLLVKLIHADPMLMLSVS</sequence>
<protein>
    <submittedName>
        <fullName evidence="1">Neurofibromin</fullName>
    </submittedName>
</protein>
<dbReference type="KEGG" id="dpl:KGM_206523"/>
<name>A0A212F0P8_DANPL</name>
<accession>A0A212F0P8</accession>
<dbReference type="InParanoid" id="A0A212F0P8"/>
<reference evidence="1 2" key="1">
    <citation type="journal article" date="2011" name="Cell">
        <title>The monarch butterfly genome yields insights into long-distance migration.</title>
        <authorList>
            <person name="Zhan S."/>
            <person name="Merlin C."/>
            <person name="Boore J.L."/>
            <person name="Reppert S.M."/>
        </authorList>
    </citation>
    <scope>NUCLEOTIDE SEQUENCE [LARGE SCALE GENOMIC DNA]</scope>
    <source>
        <strain evidence="1">F-2</strain>
    </source>
</reference>
<proteinExistence type="predicted"/>
<keyword evidence="2" id="KW-1185">Reference proteome</keyword>
<comment type="caution">
    <text evidence="1">The sequence shown here is derived from an EMBL/GenBank/DDBJ whole genome shotgun (WGS) entry which is preliminary data.</text>
</comment>
<evidence type="ECO:0000313" key="2">
    <source>
        <dbReference type="Proteomes" id="UP000007151"/>
    </source>
</evidence>
<dbReference type="Proteomes" id="UP000007151">
    <property type="component" value="Unassembled WGS sequence"/>
</dbReference>
<gene>
    <name evidence="1" type="ORF">KGM_206523</name>
</gene>
<evidence type="ECO:0000313" key="1">
    <source>
        <dbReference type="EMBL" id="OWR47302.1"/>
    </source>
</evidence>
<dbReference type="AlphaFoldDB" id="A0A212F0P8"/>
<dbReference type="STRING" id="278856.A0A212F0P8"/>
<organism evidence="1 2">
    <name type="scientific">Danaus plexippus plexippus</name>
    <dbReference type="NCBI Taxonomy" id="278856"/>
    <lineage>
        <taxon>Eukaryota</taxon>
        <taxon>Metazoa</taxon>
        <taxon>Ecdysozoa</taxon>
        <taxon>Arthropoda</taxon>
        <taxon>Hexapoda</taxon>
        <taxon>Insecta</taxon>
        <taxon>Pterygota</taxon>
        <taxon>Neoptera</taxon>
        <taxon>Endopterygota</taxon>
        <taxon>Lepidoptera</taxon>
        <taxon>Glossata</taxon>
        <taxon>Ditrysia</taxon>
        <taxon>Papilionoidea</taxon>
        <taxon>Nymphalidae</taxon>
        <taxon>Danainae</taxon>
        <taxon>Danaini</taxon>
        <taxon>Danaina</taxon>
        <taxon>Danaus</taxon>
        <taxon>Danaus</taxon>
    </lineage>
</organism>
<dbReference type="EMBL" id="AGBW02011057">
    <property type="protein sequence ID" value="OWR47302.1"/>
    <property type="molecule type" value="Genomic_DNA"/>
</dbReference>